<organism evidence="1 2">
    <name type="scientific">Pisolithus tinctorius Marx 270</name>
    <dbReference type="NCBI Taxonomy" id="870435"/>
    <lineage>
        <taxon>Eukaryota</taxon>
        <taxon>Fungi</taxon>
        <taxon>Dikarya</taxon>
        <taxon>Basidiomycota</taxon>
        <taxon>Agaricomycotina</taxon>
        <taxon>Agaricomycetes</taxon>
        <taxon>Agaricomycetidae</taxon>
        <taxon>Boletales</taxon>
        <taxon>Sclerodermatineae</taxon>
        <taxon>Pisolithaceae</taxon>
        <taxon>Pisolithus</taxon>
    </lineage>
</organism>
<evidence type="ECO:0000313" key="2">
    <source>
        <dbReference type="Proteomes" id="UP000054217"/>
    </source>
</evidence>
<dbReference type="HOGENOM" id="CLU_2543511_0_0_1"/>
<sequence length="83" mass="8671">MRSQALVFFSDLEPEPPSESSMYRHGAIRTRDLGFHGVQYGSRTVGTGVGGSVAGPVCQAPNSPDQIPGVTVVPKNLPGSFIG</sequence>
<accession>A0A0C3N794</accession>
<dbReference type="AlphaFoldDB" id="A0A0C3N794"/>
<protein>
    <submittedName>
        <fullName evidence="1">Uncharacterized protein</fullName>
    </submittedName>
</protein>
<name>A0A0C3N794_PISTI</name>
<dbReference type="InParanoid" id="A0A0C3N794"/>
<reference evidence="2" key="2">
    <citation type="submission" date="2015-01" db="EMBL/GenBank/DDBJ databases">
        <title>Evolutionary Origins and Diversification of the Mycorrhizal Mutualists.</title>
        <authorList>
            <consortium name="DOE Joint Genome Institute"/>
            <consortium name="Mycorrhizal Genomics Consortium"/>
            <person name="Kohler A."/>
            <person name="Kuo A."/>
            <person name="Nagy L.G."/>
            <person name="Floudas D."/>
            <person name="Copeland A."/>
            <person name="Barry K.W."/>
            <person name="Cichocki N."/>
            <person name="Veneault-Fourrey C."/>
            <person name="LaButti K."/>
            <person name="Lindquist E.A."/>
            <person name="Lipzen A."/>
            <person name="Lundell T."/>
            <person name="Morin E."/>
            <person name="Murat C."/>
            <person name="Riley R."/>
            <person name="Ohm R."/>
            <person name="Sun H."/>
            <person name="Tunlid A."/>
            <person name="Henrissat B."/>
            <person name="Grigoriev I.V."/>
            <person name="Hibbett D.S."/>
            <person name="Martin F."/>
        </authorList>
    </citation>
    <scope>NUCLEOTIDE SEQUENCE [LARGE SCALE GENOMIC DNA]</scope>
    <source>
        <strain evidence="2">Marx 270</strain>
    </source>
</reference>
<keyword evidence="2" id="KW-1185">Reference proteome</keyword>
<dbReference type="EMBL" id="KN832037">
    <property type="protein sequence ID" value="KIN96924.1"/>
    <property type="molecule type" value="Genomic_DNA"/>
</dbReference>
<evidence type="ECO:0000313" key="1">
    <source>
        <dbReference type="EMBL" id="KIN96924.1"/>
    </source>
</evidence>
<reference evidence="1 2" key="1">
    <citation type="submission" date="2014-04" db="EMBL/GenBank/DDBJ databases">
        <authorList>
            <consortium name="DOE Joint Genome Institute"/>
            <person name="Kuo A."/>
            <person name="Kohler A."/>
            <person name="Costa M.D."/>
            <person name="Nagy L.G."/>
            <person name="Floudas D."/>
            <person name="Copeland A."/>
            <person name="Barry K.W."/>
            <person name="Cichocki N."/>
            <person name="Veneault-Fourrey C."/>
            <person name="LaButti K."/>
            <person name="Lindquist E.A."/>
            <person name="Lipzen A."/>
            <person name="Lundell T."/>
            <person name="Morin E."/>
            <person name="Murat C."/>
            <person name="Sun H."/>
            <person name="Tunlid A."/>
            <person name="Henrissat B."/>
            <person name="Grigoriev I.V."/>
            <person name="Hibbett D.S."/>
            <person name="Martin F."/>
            <person name="Nordberg H.P."/>
            <person name="Cantor M.N."/>
            <person name="Hua S.X."/>
        </authorList>
    </citation>
    <scope>NUCLEOTIDE SEQUENCE [LARGE SCALE GENOMIC DNA]</scope>
    <source>
        <strain evidence="1 2">Marx 270</strain>
    </source>
</reference>
<proteinExistence type="predicted"/>
<dbReference type="Proteomes" id="UP000054217">
    <property type="component" value="Unassembled WGS sequence"/>
</dbReference>
<gene>
    <name evidence="1" type="ORF">M404DRAFT_1006415</name>
</gene>